<reference evidence="3 4" key="1">
    <citation type="submission" date="2018-03" db="EMBL/GenBank/DDBJ databases">
        <title>The draft genome of Mesorhizobium sp. 6GN-30.</title>
        <authorList>
            <person name="Liu L."/>
            <person name="Li L."/>
            <person name="Wang T."/>
            <person name="Zhang X."/>
            <person name="Liang L."/>
        </authorList>
    </citation>
    <scope>NUCLEOTIDE SEQUENCE [LARGE SCALE GENOMIC DNA]</scope>
    <source>
        <strain evidence="3 4">6GN30</strain>
    </source>
</reference>
<evidence type="ECO:0000256" key="1">
    <source>
        <dbReference type="ARBA" id="ARBA00006226"/>
    </source>
</evidence>
<dbReference type="Gene3D" id="3.30.2310.20">
    <property type="entry name" value="RelE-like"/>
    <property type="match status" value="1"/>
</dbReference>
<dbReference type="InterPro" id="IPR035093">
    <property type="entry name" value="RelE/ParE_toxin_dom_sf"/>
</dbReference>
<comment type="similarity">
    <text evidence="1">Belongs to the RelE toxin family.</text>
</comment>
<name>A0A2P7S9F6_9HYPH</name>
<dbReference type="Proteomes" id="UP000241229">
    <property type="component" value="Unassembled WGS sequence"/>
</dbReference>
<dbReference type="PANTHER" id="PTHR33755:SF6">
    <property type="entry name" value="PLASMID STABILIZATION SYSTEM PROTEIN"/>
    <property type="match status" value="1"/>
</dbReference>
<sequence length="97" mass="11157">MKVRWSEDAEQDRNEIFDFIEADNPIAAAKMDLLFENAAERAAKFPHMGRPGELPGTRELIPHPSYRLVYEIQDDAIYVHAILHTARQWPPVLGEDN</sequence>
<dbReference type="AlphaFoldDB" id="A0A2P7S9F6"/>
<organism evidence="3 4">
    <name type="scientific">Kumtagia ephedrae</name>
    <dbReference type="NCBI Taxonomy" id="2116701"/>
    <lineage>
        <taxon>Bacteria</taxon>
        <taxon>Pseudomonadati</taxon>
        <taxon>Pseudomonadota</taxon>
        <taxon>Alphaproteobacteria</taxon>
        <taxon>Hyphomicrobiales</taxon>
        <taxon>Phyllobacteriaceae</taxon>
        <taxon>Kumtagia</taxon>
    </lineage>
</organism>
<accession>A0A2P7S9F6</accession>
<dbReference type="InterPro" id="IPR007712">
    <property type="entry name" value="RelE/ParE_toxin"/>
</dbReference>
<evidence type="ECO:0000313" key="4">
    <source>
        <dbReference type="Proteomes" id="UP000241229"/>
    </source>
</evidence>
<evidence type="ECO:0000313" key="3">
    <source>
        <dbReference type="EMBL" id="PSJ59128.1"/>
    </source>
</evidence>
<dbReference type="SUPFAM" id="SSF143011">
    <property type="entry name" value="RelE-like"/>
    <property type="match status" value="1"/>
</dbReference>
<proteinExistence type="inferred from homology"/>
<dbReference type="InterPro" id="IPR051803">
    <property type="entry name" value="TA_system_RelE-like_toxin"/>
</dbReference>
<dbReference type="OrthoDB" id="595470at2"/>
<keyword evidence="2" id="KW-1277">Toxin-antitoxin system</keyword>
<dbReference type="EMBL" id="PXYK01000012">
    <property type="protein sequence ID" value="PSJ59128.1"/>
    <property type="molecule type" value="Genomic_DNA"/>
</dbReference>
<dbReference type="NCBIfam" id="TIGR02385">
    <property type="entry name" value="RelE_StbE"/>
    <property type="match status" value="1"/>
</dbReference>
<dbReference type="RefSeq" id="WP_106772812.1">
    <property type="nucleotide sequence ID" value="NZ_PXYK01000012.1"/>
</dbReference>
<evidence type="ECO:0000256" key="2">
    <source>
        <dbReference type="ARBA" id="ARBA00022649"/>
    </source>
</evidence>
<dbReference type="PANTHER" id="PTHR33755">
    <property type="entry name" value="TOXIN PARE1-RELATED"/>
    <property type="match status" value="1"/>
</dbReference>
<dbReference type="Pfam" id="PF05016">
    <property type="entry name" value="ParE_toxin"/>
    <property type="match status" value="1"/>
</dbReference>
<keyword evidence="4" id="KW-1185">Reference proteome</keyword>
<comment type="caution">
    <text evidence="3">The sequence shown here is derived from an EMBL/GenBank/DDBJ whole genome shotgun (WGS) entry which is preliminary data.</text>
</comment>
<gene>
    <name evidence="3" type="ORF">C7I84_13990</name>
</gene>
<protein>
    <submittedName>
        <fullName evidence="3">Type II toxin-antitoxin system mRNA interferase toxin, RelE/StbE family</fullName>
    </submittedName>
</protein>